<dbReference type="InterPro" id="IPR008076">
    <property type="entry name" value="Cyanase"/>
</dbReference>
<gene>
    <name evidence="1" type="ORF">CTAYLR_010576</name>
</gene>
<dbReference type="Gene3D" id="1.10.260.40">
    <property type="entry name" value="lambda repressor-like DNA-binding domains"/>
    <property type="match status" value="1"/>
</dbReference>
<sequence>MFVTRQGVVFARHGLRVGPRSFSSGLADRVLAAKQVVSVLQPSFFQVFADYERQASGKTFDELAASLGYTNAYTAQLLMGQAQLKPGARDKLAALLPTITAEDLDAMMAPPFRTFATSSKEPNVYRTYEAITHYGHAIRLLSTKVWGWHHVGHRLLSDGRRDYGQERRTPRRCHVQRQVPAFHRAAGFGQLCPSSDK</sequence>
<reference evidence="1" key="1">
    <citation type="submission" date="2023-01" db="EMBL/GenBank/DDBJ databases">
        <title>Metagenome sequencing of chrysophaentin producing Chrysophaeum taylorii.</title>
        <authorList>
            <person name="Davison J."/>
            <person name="Bewley C."/>
        </authorList>
    </citation>
    <scope>NUCLEOTIDE SEQUENCE</scope>
    <source>
        <strain evidence="1">NIES-1699</strain>
    </source>
</reference>
<dbReference type="InterPro" id="IPR010982">
    <property type="entry name" value="Lambda_DNA-bd_dom_sf"/>
</dbReference>
<dbReference type="Proteomes" id="UP001230188">
    <property type="component" value="Unassembled WGS sequence"/>
</dbReference>
<organism evidence="1 2">
    <name type="scientific">Chrysophaeum taylorii</name>
    <dbReference type="NCBI Taxonomy" id="2483200"/>
    <lineage>
        <taxon>Eukaryota</taxon>
        <taxon>Sar</taxon>
        <taxon>Stramenopiles</taxon>
        <taxon>Ochrophyta</taxon>
        <taxon>Pelagophyceae</taxon>
        <taxon>Pelagomonadales</taxon>
        <taxon>Pelagomonadaceae</taxon>
        <taxon>Chrysophaeum</taxon>
    </lineage>
</organism>
<evidence type="ECO:0000313" key="1">
    <source>
        <dbReference type="EMBL" id="KAJ8599976.1"/>
    </source>
</evidence>
<proteinExistence type="predicted"/>
<accession>A0AAD7U862</accession>
<evidence type="ECO:0000313" key="2">
    <source>
        <dbReference type="Proteomes" id="UP001230188"/>
    </source>
</evidence>
<dbReference type="SUPFAM" id="SSF47413">
    <property type="entry name" value="lambda repressor-like DNA-binding domains"/>
    <property type="match status" value="1"/>
</dbReference>
<protein>
    <submittedName>
        <fullName evidence="1">Uncharacterized protein</fullName>
    </submittedName>
</protein>
<dbReference type="EMBL" id="JAQMWT010000532">
    <property type="protein sequence ID" value="KAJ8599976.1"/>
    <property type="molecule type" value="Genomic_DNA"/>
</dbReference>
<comment type="caution">
    <text evidence="1">The sequence shown here is derived from an EMBL/GenBank/DDBJ whole genome shotgun (WGS) entry which is preliminary data.</text>
</comment>
<dbReference type="PANTHER" id="PTHR34186:SF2">
    <property type="entry name" value="CYANATE HYDRATASE"/>
    <property type="match status" value="1"/>
</dbReference>
<dbReference type="PRINTS" id="PR01693">
    <property type="entry name" value="CYANASE"/>
</dbReference>
<dbReference type="GO" id="GO:0003677">
    <property type="term" value="F:DNA binding"/>
    <property type="evidence" value="ECO:0007669"/>
    <property type="project" value="InterPro"/>
</dbReference>
<dbReference type="PANTHER" id="PTHR34186">
    <property type="entry name" value="CYANATE HYDRATASE"/>
    <property type="match status" value="1"/>
</dbReference>
<keyword evidence="2" id="KW-1185">Reference proteome</keyword>
<dbReference type="GO" id="GO:0008824">
    <property type="term" value="F:cyanate hydratase activity"/>
    <property type="evidence" value="ECO:0007669"/>
    <property type="project" value="InterPro"/>
</dbReference>
<name>A0AAD7U862_9STRA</name>
<dbReference type="AlphaFoldDB" id="A0AAD7U862"/>